<dbReference type="InterPro" id="IPR050792">
    <property type="entry name" value="ADP-ribosylglycohydrolase"/>
</dbReference>
<dbReference type="Proteomes" id="UP000031586">
    <property type="component" value="Unassembled WGS sequence"/>
</dbReference>
<dbReference type="AlphaFoldDB" id="A0A0C1VV07"/>
<dbReference type="RefSeq" id="WP_020194033.1">
    <property type="nucleotide sequence ID" value="NZ_BAOH01000003.1"/>
</dbReference>
<dbReference type="GO" id="GO:0016787">
    <property type="term" value="F:hydrolase activity"/>
    <property type="evidence" value="ECO:0007669"/>
    <property type="project" value="UniProtKB-KW"/>
</dbReference>
<dbReference type="Pfam" id="PF03747">
    <property type="entry name" value="ADP_ribosyl_GH"/>
    <property type="match status" value="1"/>
</dbReference>
<evidence type="ECO:0000256" key="1">
    <source>
        <dbReference type="PIRSR" id="PIRSR605502-1"/>
    </source>
</evidence>
<evidence type="ECO:0000313" key="4">
    <source>
        <dbReference type="Proteomes" id="UP000031586"/>
    </source>
</evidence>
<dbReference type="Gene3D" id="1.10.4080.10">
    <property type="entry name" value="ADP-ribosylation/Crystallin J1"/>
    <property type="match status" value="1"/>
</dbReference>
<dbReference type="InterPro" id="IPR036705">
    <property type="entry name" value="Ribosyl_crysJ1_sf"/>
</dbReference>
<feature type="binding site" evidence="1">
    <location>
        <position position="270"/>
    </location>
    <ligand>
        <name>Mg(2+)</name>
        <dbReference type="ChEBI" id="CHEBI:18420"/>
        <label>1</label>
    </ligand>
</feature>
<keyword evidence="2" id="KW-0472">Membrane</keyword>
<name>A0A0C1VV07_9VIBR</name>
<evidence type="ECO:0000256" key="2">
    <source>
        <dbReference type="SAM" id="Phobius"/>
    </source>
</evidence>
<dbReference type="PANTHER" id="PTHR16222:SF17">
    <property type="entry name" value="SELENOPROTEIN J"/>
    <property type="match status" value="1"/>
</dbReference>
<keyword evidence="1" id="KW-0479">Metal-binding</keyword>
<comment type="cofactor">
    <cofactor evidence="1">
        <name>Mg(2+)</name>
        <dbReference type="ChEBI" id="CHEBI:18420"/>
    </cofactor>
    <text evidence="1">Binds 2 magnesium ions per subunit.</text>
</comment>
<reference evidence="3 4" key="1">
    <citation type="submission" date="2014-07" db="EMBL/GenBank/DDBJ databases">
        <title>Unique and conserved regions in Vibrio harveyi and related species in comparison with the shrimp pathogen Vibrio harveyi CAIM 1792.</title>
        <authorList>
            <person name="Espinoza-Valles I."/>
            <person name="Vora G."/>
            <person name="Leekitcharoenphon P."/>
            <person name="Ussery D."/>
            <person name="Hoj L."/>
            <person name="Gomez-Gil B."/>
        </authorList>
    </citation>
    <scope>NUCLEOTIDE SEQUENCE [LARGE SCALE GENOMIC DNA]</scope>
    <source>
        <strain evidence="4">CAIM 1854 / LMG 25443</strain>
    </source>
</reference>
<dbReference type="PANTHER" id="PTHR16222">
    <property type="entry name" value="ADP-RIBOSYLGLYCOHYDROLASE"/>
    <property type="match status" value="1"/>
</dbReference>
<keyword evidence="2" id="KW-0812">Transmembrane</keyword>
<protein>
    <submittedName>
        <fullName evidence="3">ADP-ribosylglycohydrolase</fullName>
    </submittedName>
</protein>
<keyword evidence="1" id="KW-0460">Magnesium</keyword>
<dbReference type="GO" id="GO:0046872">
    <property type="term" value="F:metal ion binding"/>
    <property type="evidence" value="ECO:0007669"/>
    <property type="project" value="UniProtKB-KW"/>
</dbReference>
<dbReference type="InterPro" id="IPR005502">
    <property type="entry name" value="Ribosyl_crysJ1"/>
</dbReference>
<feature type="binding site" evidence="1">
    <location>
        <position position="67"/>
    </location>
    <ligand>
        <name>Mg(2+)</name>
        <dbReference type="ChEBI" id="CHEBI:18420"/>
        <label>1</label>
    </ligand>
</feature>
<proteinExistence type="predicted"/>
<keyword evidence="2" id="KW-1133">Transmembrane helix</keyword>
<keyword evidence="3" id="KW-0378">Hydrolase</keyword>
<feature type="transmembrane region" description="Helical" evidence="2">
    <location>
        <begin position="12"/>
        <end position="29"/>
    </location>
</feature>
<accession>A0A0C1VV07</accession>
<evidence type="ECO:0000313" key="3">
    <source>
        <dbReference type="EMBL" id="KIF53793.1"/>
    </source>
</evidence>
<dbReference type="SUPFAM" id="SSF101478">
    <property type="entry name" value="ADP-ribosylglycohydrolase"/>
    <property type="match status" value="1"/>
</dbReference>
<gene>
    <name evidence="3" type="ORF">H735_07435</name>
</gene>
<comment type="caution">
    <text evidence="3">The sequence shown here is derived from an EMBL/GenBank/DDBJ whole genome shotgun (WGS) entry which is preliminary data.</text>
</comment>
<dbReference type="EMBL" id="JPRD01000012">
    <property type="protein sequence ID" value="KIF53793.1"/>
    <property type="molecule type" value="Genomic_DNA"/>
</dbReference>
<organism evidence="3 4">
    <name type="scientific">Vibrio owensii CAIM 1854 = LMG 25443</name>
    <dbReference type="NCBI Taxonomy" id="1229493"/>
    <lineage>
        <taxon>Bacteria</taxon>
        <taxon>Pseudomonadati</taxon>
        <taxon>Pseudomonadota</taxon>
        <taxon>Gammaproteobacteria</taxon>
        <taxon>Vibrionales</taxon>
        <taxon>Vibrionaceae</taxon>
        <taxon>Vibrio</taxon>
    </lineage>
</organism>
<sequence length="311" mass="34271">MTHRNARSLHAIIGALVGDAASLGFHWLYDQELIRQFGSPHPEFHQPNRTEYHDKGYFAHGSKQVGDLTHYGAQLVAMLDALVQTGHYDEARYIRSFREWFDFGGKWQGYTDKPTKQTLLNIHELEAKELRVTLCGADDTQNPALSKLPPLVAFHSDDDKLAKLVDSAVRVTNNNDTAVMYAQAIAVMIQMALQGAAPKACVMAAQTVSPKIANDIQRADAMSGRSATSVAESVGMHCGLDASFVVICHLLMNSESYETTMRENIYCGGDSSGRAIPLGAILGASYYDTPMSIPNHWMDQTALPRRLLQCL</sequence>
<dbReference type="PATRIC" id="fig|1229493.5.peg.573"/>